<protein>
    <submittedName>
        <fullName evidence="5">Oidioi.mRNA.OKI2018_I69.PAR.g8457.t1.cds</fullName>
    </submittedName>
</protein>
<organism evidence="5 6">
    <name type="scientific">Oikopleura dioica</name>
    <name type="common">Tunicate</name>
    <dbReference type="NCBI Taxonomy" id="34765"/>
    <lineage>
        <taxon>Eukaryota</taxon>
        <taxon>Metazoa</taxon>
        <taxon>Chordata</taxon>
        <taxon>Tunicata</taxon>
        <taxon>Appendicularia</taxon>
        <taxon>Copelata</taxon>
        <taxon>Oikopleuridae</taxon>
        <taxon>Oikopleura</taxon>
    </lineage>
</organism>
<feature type="region of interest" description="Disordered" evidence="1">
    <location>
        <begin position="463"/>
        <end position="488"/>
    </location>
</feature>
<sequence>MAETTKEMKFVLRYLRRTKRFETLEALGVPGLPVPTSKDDEPKILPRTSEENLGDETGLNFMDASDDSILHPKAHHSHPNDVFEPNDSEIAIIESELPACDDSVTTSSQLFQRLLDDDSLAIPELNSESVSEPGPAPQLLFTTGDLQSKLSTRSLEFNKDLFADLDGPMISKENQRNKSRGLPTTGNKRTVTYGKKYWRQKFNEDDPDDDFSQELTSQYFLKLQTQKSMKKNAIQAKEKVQNGDEDDEFDFSAYKPPPKSSFKPPSKNASKIQNSVELLKRFDQSVATSLFTTGAGSSIALPGVPLPNNIQFPSVSASPKNPLKEVRNGEKAIAAADGKKGALSEIDMNQMVPESPRETSLDLSFDPSQALFSNSPYGASPIYKSQETNKPKKSSENLRKDIFRGLDDSFEFNGSQTGLGVPEAALQAVRAAGPGSKNTGLQNSIKAKIDESAIGASQQLLNTSNEPAASAKTADVDGELKPKPEEVNENLPCYQPCVNFFHPESDSIMHKYALLADKLRLRSQLEETQAKLTSIERSSSFVIPVKSAAKNNSKHSTLIPTRRNKSVKSPDLALCPMIADYTAEDEDFDMDLDEGTEDRVMTAEEIKQLKAMIKKIDEEIDCRKKCQENRYGVLFQSKKHYNQRGKTIPVSQFKPQVNTEDKPADPVRNFNLLDFWPKEDILAGKKTSDDGTFSCAADGTFGSRHIQRTLHSSTINRSLHSKLSINWVENHAKLVKQKLAGYNNYLDHELREKVFTPDALVDQLRLRADLEFIDGKRSLIVKISEHEVSPAMPAVLYISSKEPLRLSDGWYEIKCDGDALIKQRLEKLPIGSKILICGATLARDAQASHPLKNISEIQITANSTKRVKWHTKLGPFFKSVPPSTLSSISSSGGSIYKLKLKITRKYPDIWLQDKPGDRRVVFSKRQRDRWLAQKEKDLDKQRESLAASIRKKHRESLNEDLSNLKMKEIRVLEDPEEIYTAVTLSKDREHTFSNLTEEQRQKYRKFAEEQKFKINESLERELRQSRGKTTKKLRFKVKEGNRTSILQIDESKLRDESLKAGSIVIVEMANIGYRGQIVIQKNGTVRVFDHESVKPELPAEYSKILHEIPVTTKEVDIVGIVVHLTPSSCVLADNKKQFVTVQLDKSTWDFEALNKIVLVGAVLAFKNLEVGRQKAAQLKYTHVSEVLSKLSDFQGSSGALFNLFNAYNKVLARSGHENLISAFRSSSKSSSFSTPTRPCRILQ</sequence>
<evidence type="ECO:0000259" key="2">
    <source>
        <dbReference type="Pfam" id="PF09103"/>
    </source>
</evidence>
<feature type="domain" description="BRCA2 OB1" evidence="2">
    <location>
        <begin position="799"/>
        <end position="874"/>
    </location>
</feature>
<dbReference type="Proteomes" id="UP001158576">
    <property type="component" value="Chromosome PAR"/>
</dbReference>
<name>A0ABN7RH29_OIKDI</name>
<gene>
    <name evidence="5" type="ORF">OKIOD_LOCUS15</name>
</gene>
<feature type="compositionally biased region" description="Basic and acidic residues" evidence="1">
    <location>
        <begin position="37"/>
        <end position="50"/>
    </location>
</feature>
<keyword evidence="6" id="KW-1185">Reference proteome</keyword>
<dbReference type="SUPFAM" id="SSF81872">
    <property type="entry name" value="BRCA2 helical domain"/>
    <property type="match status" value="1"/>
</dbReference>
<dbReference type="InterPro" id="IPR015525">
    <property type="entry name" value="BRCA2"/>
</dbReference>
<dbReference type="PANTHER" id="PTHR11289">
    <property type="entry name" value="BREAST CANCER TYPE 2 SUSCEPTIBILITY PROTEIN BRCA2"/>
    <property type="match status" value="1"/>
</dbReference>
<evidence type="ECO:0000256" key="1">
    <source>
        <dbReference type="SAM" id="MobiDB-lite"/>
    </source>
</evidence>
<dbReference type="InterPro" id="IPR015187">
    <property type="entry name" value="BRCA2_OB_1"/>
</dbReference>
<dbReference type="Pfam" id="PF09104">
    <property type="entry name" value="BRCA-2_OB3"/>
    <property type="match status" value="1"/>
</dbReference>
<feature type="domain" description="BRCA2 OB3" evidence="3">
    <location>
        <begin position="1113"/>
        <end position="1185"/>
    </location>
</feature>
<feature type="region of interest" description="Disordered" evidence="1">
    <location>
        <begin position="170"/>
        <end position="189"/>
    </location>
</feature>
<dbReference type="InterPro" id="IPR012340">
    <property type="entry name" value="NA-bd_OB-fold"/>
</dbReference>
<dbReference type="PANTHER" id="PTHR11289:SF0">
    <property type="entry name" value="BREAST CANCER TYPE 2 SUSCEPTIBILITY PROTEIN"/>
    <property type="match status" value="1"/>
</dbReference>
<dbReference type="InterPro" id="IPR015252">
    <property type="entry name" value="BRCA2_hlx"/>
</dbReference>
<feature type="region of interest" description="Disordered" evidence="1">
    <location>
        <begin position="376"/>
        <end position="396"/>
    </location>
</feature>
<accession>A0ABN7RH29</accession>
<dbReference type="Gene3D" id="2.40.50.140">
    <property type="entry name" value="Nucleic acid-binding proteins"/>
    <property type="match status" value="3"/>
</dbReference>
<evidence type="ECO:0000259" key="3">
    <source>
        <dbReference type="Pfam" id="PF09104"/>
    </source>
</evidence>
<feature type="region of interest" description="Disordered" evidence="1">
    <location>
        <begin position="31"/>
        <end position="56"/>
    </location>
</feature>
<feature type="compositionally biased region" description="Polar residues" evidence="1">
    <location>
        <begin position="376"/>
        <end position="386"/>
    </location>
</feature>
<feature type="compositionally biased region" description="Basic and acidic residues" evidence="1">
    <location>
        <begin position="474"/>
        <end position="486"/>
    </location>
</feature>
<evidence type="ECO:0000259" key="4">
    <source>
        <dbReference type="Pfam" id="PF09169"/>
    </source>
</evidence>
<dbReference type="InterPro" id="IPR015188">
    <property type="entry name" value="BRCA2_OB_3"/>
</dbReference>
<evidence type="ECO:0000313" key="5">
    <source>
        <dbReference type="EMBL" id="CAG5076423.1"/>
    </source>
</evidence>
<evidence type="ECO:0000313" key="6">
    <source>
        <dbReference type="Proteomes" id="UP001158576"/>
    </source>
</evidence>
<dbReference type="Pfam" id="PF09169">
    <property type="entry name" value="BRCA-2_helical"/>
    <property type="match status" value="1"/>
</dbReference>
<proteinExistence type="predicted"/>
<feature type="domain" description="Breast cancer type 2 susceptibility protein helical" evidence="4">
    <location>
        <begin position="669"/>
        <end position="771"/>
    </location>
</feature>
<feature type="compositionally biased region" description="Basic and acidic residues" evidence="1">
    <location>
        <begin position="387"/>
        <end position="396"/>
    </location>
</feature>
<dbReference type="InterPro" id="IPR036315">
    <property type="entry name" value="BRCA2_hlx_sf"/>
</dbReference>
<dbReference type="EMBL" id="OU015568">
    <property type="protein sequence ID" value="CAG5076423.1"/>
    <property type="molecule type" value="Genomic_DNA"/>
</dbReference>
<dbReference type="Pfam" id="PF09103">
    <property type="entry name" value="BRCA-2_OB1"/>
    <property type="match status" value="1"/>
</dbReference>
<reference evidence="5 6" key="1">
    <citation type="submission" date="2021-04" db="EMBL/GenBank/DDBJ databases">
        <authorList>
            <person name="Bliznina A."/>
        </authorList>
    </citation>
    <scope>NUCLEOTIDE SEQUENCE [LARGE SCALE GENOMIC DNA]</scope>
</reference>
<dbReference type="SUPFAM" id="SSF50249">
    <property type="entry name" value="Nucleic acid-binding proteins"/>
    <property type="match status" value="1"/>
</dbReference>